<dbReference type="EMBL" id="MU005588">
    <property type="protein sequence ID" value="KAF2682073.1"/>
    <property type="molecule type" value="Genomic_DNA"/>
</dbReference>
<dbReference type="PANTHER" id="PTHR12606">
    <property type="entry name" value="SENTRIN/SUMO-SPECIFIC PROTEASE"/>
    <property type="match status" value="1"/>
</dbReference>
<reference evidence="7" key="1">
    <citation type="journal article" date="2020" name="Stud. Mycol.">
        <title>101 Dothideomycetes genomes: a test case for predicting lifestyles and emergence of pathogens.</title>
        <authorList>
            <person name="Haridas S."/>
            <person name="Albert R."/>
            <person name="Binder M."/>
            <person name="Bloem J."/>
            <person name="Labutti K."/>
            <person name="Salamov A."/>
            <person name="Andreopoulos B."/>
            <person name="Baker S."/>
            <person name="Barry K."/>
            <person name="Bills G."/>
            <person name="Bluhm B."/>
            <person name="Cannon C."/>
            <person name="Castanera R."/>
            <person name="Culley D."/>
            <person name="Daum C."/>
            <person name="Ezra D."/>
            <person name="Gonzalez J."/>
            <person name="Henrissat B."/>
            <person name="Kuo A."/>
            <person name="Liang C."/>
            <person name="Lipzen A."/>
            <person name="Lutzoni F."/>
            <person name="Magnuson J."/>
            <person name="Mondo S."/>
            <person name="Nolan M."/>
            <person name="Ohm R."/>
            <person name="Pangilinan J."/>
            <person name="Park H.-J."/>
            <person name="Ramirez L."/>
            <person name="Alfaro M."/>
            <person name="Sun H."/>
            <person name="Tritt A."/>
            <person name="Yoshinaga Y."/>
            <person name="Zwiers L.-H."/>
            <person name="Turgeon B."/>
            <person name="Goodwin S."/>
            <person name="Spatafora J."/>
            <person name="Crous P."/>
            <person name="Grigoriev I."/>
        </authorList>
    </citation>
    <scope>NUCLEOTIDE SEQUENCE</scope>
    <source>
        <strain evidence="7">CBS 122367</strain>
    </source>
</reference>
<dbReference type="SUPFAM" id="SSF54001">
    <property type="entry name" value="Cysteine proteinases"/>
    <property type="match status" value="1"/>
</dbReference>
<dbReference type="Proteomes" id="UP000799291">
    <property type="component" value="Unassembled WGS sequence"/>
</dbReference>
<evidence type="ECO:0000313" key="8">
    <source>
        <dbReference type="Proteomes" id="UP000799291"/>
    </source>
</evidence>
<keyword evidence="2" id="KW-0645">Protease</keyword>
<dbReference type="Gene3D" id="3.40.395.10">
    <property type="entry name" value="Adenoviral Proteinase, Chain A"/>
    <property type="match status" value="1"/>
</dbReference>
<keyword evidence="3" id="KW-0378">Hydrolase</keyword>
<feature type="region of interest" description="Disordered" evidence="5">
    <location>
        <begin position="123"/>
        <end position="142"/>
    </location>
</feature>
<evidence type="ECO:0000313" key="7">
    <source>
        <dbReference type="EMBL" id="KAF2682073.1"/>
    </source>
</evidence>
<feature type="region of interest" description="Disordered" evidence="5">
    <location>
        <begin position="380"/>
        <end position="443"/>
    </location>
</feature>
<sequence>MSKRPLDHDALLLDPMDWDESPPPSPIALLRMPGQWHQPSLDATVPGVSVYTTIGDFYHTMTIRNLIRLPWILARRFFRRQVIRAEPVIRDDGARKKRLIDLGAADTPTTARANFTQRVQLNQRQARSPQRNMPGQWPESPTTTVLNDIWRGAGLEGPATPTLAPVNAANVANAPAFYSTTLDDDWGSPACASTPYGHTTSWYMQKSPTKAPSPQSRKLLTLVSKKVGTDGQSQQFKPVINKLLRIDRSPAGGSHTKLAKPSVNRTPVKKILKNCVAYQLAVAKIAEDAHKAGAEYKVEQEARTIHNAEPRPKEDAEKANTSFVYVNDLSTLSDALSPPRKKSVTFPDQVHAKPFFRDSVVADMQDSILVDIKTCDDPTQARAQIQQQTQQQNTTGDDDDDSLPLPQGSPEKDPSDDDDAAVYKGVPPETFYPSDDSADSVNDSIGASLEESMMSSELISDLYESVEKKLVISAPQPPAPPVVTTQPLVAELTKSELDKLESVAERTDNGRRAGAEIVKEKLTAHDFGTLLPAMFNGDVRAWLNDNIINEYLSILVEHKKKAEGFVRQRNGPAPPVHAFLSQWYQNMKKDKTRVERWAGRQNLDGAKFLDAQLLFFPICDSAHWRLLVIKPQERKIEYYDSLGGSGEQYTDIALQYIEMTLGRHYVASEWRVSTEQRSLQQKNASDCGIFTVLNALVLLRGEAPNRVVVNRGMEAARRRVAITLMAGKPTTEMD</sequence>
<evidence type="ECO:0000256" key="2">
    <source>
        <dbReference type="ARBA" id="ARBA00022670"/>
    </source>
</evidence>
<dbReference type="GO" id="GO:0016929">
    <property type="term" value="F:deSUMOylase activity"/>
    <property type="evidence" value="ECO:0007669"/>
    <property type="project" value="TreeGrafter"/>
</dbReference>
<dbReference type="GO" id="GO:0006508">
    <property type="term" value="P:proteolysis"/>
    <property type="evidence" value="ECO:0007669"/>
    <property type="project" value="UniProtKB-KW"/>
</dbReference>
<keyword evidence="4" id="KW-0788">Thiol protease</keyword>
<evidence type="ECO:0000256" key="4">
    <source>
        <dbReference type="ARBA" id="ARBA00022807"/>
    </source>
</evidence>
<dbReference type="InterPro" id="IPR003653">
    <property type="entry name" value="Peptidase_C48_C"/>
</dbReference>
<accession>A0A6G1IVT6</accession>
<evidence type="ECO:0000256" key="5">
    <source>
        <dbReference type="SAM" id="MobiDB-lite"/>
    </source>
</evidence>
<evidence type="ECO:0000259" key="6">
    <source>
        <dbReference type="PROSITE" id="PS50600"/>
    </source>
</evidence>
<dbReference type="OrthoDB" id="1939479at2759"/>
<gene>
    <name evidence="7" type="ORF">K458DRAFT_433063</name>
</gene>
<evidence type="ECO:0000256" key="1">
    <source>
        <dbReference type="ARBA" id="ARBA00005234"/>
    </source>
</evidence>
<dbReference type="PROSITE" id="PS50600">
    <property type="entry name" value="ULP_PROTEASE"/>
    <property type="match status" value="1"/>
</dbReference>
<dbReference type="PANTHER" id="PTHR12606:SF141">
    <property type="entry name" value="GH15225P-RELATED"/>
    <property type="match status" value="1"/>
</dbReference>
<dbReference type="InterPro" id="IPR038765">
    <property type="entry name" value="Papain-like_cys_pep_sf"/>
</dbReference>
<organism evidence="7 8">
    <name type="scientific">Lentithecium fluviatile CBS 122367</name>
    <dbReference type="NCBI Taxonomy" id="1168545"/>
    <lineage>
        <taxon>Eukaryota</taxon>
        <taxon>Fungi</taxon>
        <taxon>Dikarya</taxon>
        <taxon>Ascomycota</taxon>
        <taxon>Pezizomycotina</taxon>
        <taxon>Dothideomycetes</taxon>
        <taxon>Pleosporomycetidae</taxon>
        <taxon>Pleosporales</taxon>
        <taxon>Massarineae</taxon>
        <taxon>Lentitheciaceae</taxon>
        <taxon>Lentithecium</taxon>
    </lineage>
</organism>
<feature type="compositionally biased region" description="Low complexity" evidence="5">
    <location>
        <begin position="380"/>
        <end position="395"/>
    </location>
</feature>
<feature type="domain" description="Ubiquitin-like protease family profile" evidence="6">
    <location>
        <begin position="520"/>
        <end position="698"/>
    </location>
</feature>
<dbReference type="GO" id="GO:0016926">
    <property type="term" value="P:protein desumoylation"/>
    <property type="evidence" value="ECO:0007669"/>
    <property type="project" value="TreeGrafter"/>
</dbReference>
<dbReference type="GO" id="GO:0005634">
    <property type="term" value="C:nucleus"/>
    <property type="evidence" value="ECO:0007669"/>
    <property type="project" value="TreeGrafter"/>
</dbReference>
<dbReference type="Pfam" id="PF02902">
    <property type="entry name" value="Peptidase_C48"/>
    <property type="match status" value="1"/>
</dbReference>
<dbReference type="AlphaFoldDB" id="A0A6G1IVT6"/>
<proteinExistence type="inferred from homology"/>
<evidence type="ECO:0000256" key="3">
    <source>
        <dbReference type="ARBA" id="ARBA00022801"/>
    </source>
</evidence>
<name>A0A6G1IVT6_9PLEO</name>
<protein>
    <submittedName>
        <fullName evidence="7">Cysteine proteinase</fullName>
    </submittedName>
</protein>
<keyword evidence="8" id="KW-1185">Reference proteome</keyword>
<comment type="similarity">
    <text evidence="1">Belongs to the peptidase C48 family.</text>
</comment>